<dbReference type="RefSeq" id="NP_510682.2">
    <property type="nucleotide sequence ID" value="NM_078281.2"/>
</dbReference>
<dbReference type="PIR" id="T29997">
    <property type="entry name" value="T29997"/>
</dbReference>
<gene>
    <name evidence="1" type="ORF">CELE_K08B5.2</name>
    <name evidence="1 3" type="ORF">K08B5.2</name>
</gene>
<dbReference type="OMA" id="TKCVKAK"/>
<dbReference type="SUPFAM" id="SSF52047">
    <property type="entry name" value="RNI-like"/>
    <property type="match status" value="1"/>
</dbReference>
<dbReference type="CTD" id="187133"/>
<dbReference type="IntAct" id="Q21308">
    <property type="interactions" value="1"/>
</dbReference>
<dbReference type="UCSC" id="K08B5.2">
    <property type="organism name" value="c. elegans"/>
</dbReference>
<dbReference type="PaxDb" id="6239-K08B5.2"/>
<organism evidence="1 2">
    <name type="scientific">Caenorhabditis elegans</name>
    <dbReference type="NCBI Taxonomy" id="6239"/>
    <lineage>
        <taxon>Eukaryota</taxon>
        <taxon>Metazoa</taxon>
        <taxon>Ecdysozoa</taxon>
        <taxon>Nematoda</taxon>
        <taxon>Chromadorea</taxon>
        <taxon>Rhabditida</taxon>
        <taxon>Rhabditina</taxon>
        <taxon>Rhabditomorpha</taxon>
        <taxon>Rhabditoidea</taxon>
        <taxon>Rhabditidae</taxon>
        <taxon>Peloderinae</taxon>
        <taxon>Caenorhabditis</taxon>
    </lineage>
</organism>
<sequence>MEHLPNEVKVIILDECDYTDCICFRATSSKNYDVGTYVLTKTRTFDFRLYRSHIGMQSLENEKTTKNGSHFNPTKMINFMDLLPGLRKLVLADLPCIFTMSDMIKLGKSLPNLQKCVIIESEERKWMGKDVLMGLTYFKSLEKLKVVNWEPSHVTRRGCASRNETIPASTLRNLINFTIICNKETVSKVLQYLLENEIYLTKCVKAKFNVRLSSPDIPHLIMKFIECHPHIQEIAFNGFLFTTQEQVQAFYGHLLALPQLERVQLENCSVIERIEQALQKTFLDALRRRGIRFTNLVKSLRHG</sequence>
<protein>
    <submittedName>
        <fullName evidence="1">F-box domain-containing protein</fullName>
    </submittedName>
</protein>
<dbReference type="Gene3D" id="3.80.10.10">
    <property type="entry name" value="Ribonuclease Inhibitor"/>
    <property type="match status" value="1"/>
</dbReference>
<dbReference type="AGR" id="WB:WBGene00019519"/>
<dbReference type="EMBL" id="BX284606">
    <property type="protein sequence ID" value="CCD72131.1"/>
    <property type="molecule type" value="Genomic_DNA"/>
</dbReference>
<dbReference type="InParanoid" id="Q21308"/>
<evidence type="ECO:0000313" key="3">
    <source>
        <dbReference type="WormBase" id="K08B5.2"/>
    </source>
</evidence>
<dbReference type="HOGENOM" id="CLU_087393_0_0_1"/>
<dbReference type="AlphaFoldDB" id="Q21308"/>
<proteinExistence type="predicted"/>
<dbReference type="STRING" id="6239.K08B5.2.1"/>
<dbReference type="Proteomes" id="UP000001940">
    <property type="component" value="Chromosome X"/>
</dbReference>
<dbReference type="KEGG" id="cel:CELE_K08B5.2"/>
<dbReference type="FunCoup" id="Q21308">
    <property type="interactions" value="142"/>
</dbReference>
<dbReference type="eggNOG" id="ENOG502SXHY">
    <property type="taxonomic scope" value="Eukaryota"/>
</dbReference>
<reference evidence="1 2" key="1">
    <citation type="journal article" date="1998" name="Science">
        <title>Genome sequence of the nematode C. elegans: a platform for investigating biology.</title>
        <authorList>
            <consortium name="The C. elegans sequencing consortium"/>
            <person name="Sulson J.E."/>
            <person name="Waterston R."/>
        </authorList>
    </citation>
    <scope>NUCLEOTIDE SEQUENCE [LARGE SCALE GENOMIC DNA]</scope>
    <source>
        <strain evidence="1 2">Bristol N2</strain>
    </source>
</reference>
<dbReference type="InterPro" id="IPR032675">
    <property type="entry name" value="LRR_dom_sf"/>
</dbReference>
<accession>Q21308</accession>
<name>Q21308_CAEEL</name>
<dbReference type="OrthoDB" id="5776790at2759"/>
<evidence type="ECO:0000313" key="1">
    <source>
        <dbReference type="EMBL" id="CCD72131.1"/>
    </source>
</evidence>
<dbReference type="GeneID" id="187133"/>
<dbReference type="Bgee" id="WBGene00019519">
    <property type="expression patterns" value="Expressed in pharyngeal muscle cell (C elegans) and 3 other cell types or tissues"/>
</dbReference>
<evidence type="ECO:0000313" key="2">
    <source>
        <dbReference type="Proteomes" id="UP000001940"/>
    </source>
</evidence>
<dbReference type="WormBase" id="K08B5.2">
    <property type="protein sequence ID" value="CE39950"/>
    <property type="gene ID" value="WBGene00019519"/>
</dbReference>
<keyword evidence="2" id="KW-1185">Reference proteome</keyword>